<feature type="domain" description="Nucleotide-diphospho-sugar transferase" evidence="1">
    <location>
        <begin position="575"/>
        <end position="795"/>
    </location>
</feature>
<dbReference type="PANTHER" id="PTHR47483:SF1">
    <property type="entry name" value="BETA-ARABINOFURANOSYLTRANSFERASE RAY1"/>
    <property type="match status" value="1"/>
</dbReference>
<evidence type="ECO:0000313" key="3">
    <source>
        <dbReference type="Proteomes" id="UP001642487"/>
    </source>
</evidence>
<dbReference type="InterPro" id="IPR044575">
    <property type="entry name" value="RAY1-like"/>
</dbReference>
<organism evidence="2 3">
    <name type="scientific">Citrullus colocynthis</name>
    <name type="common">colocynth</name>
    <dbReference type="NCBI Taxonomy" id="252529"/>
    <lineage>
        <taxon>Eukaryota</taxon>
        <taxon>Viridiplantae</taxon>
        <taxon>Streptophyta</taxon>
        <taxon>Embryophyta</taxon>
        <taxon>Tracheophyta</taxon>
        <taxon>Spermatophyta</taxon>
        <taxon>Magnoliopsida</taxon>
        <taxon>eudicotyledons</taxon>
        <taxon>Gunneridae</taxon>
        <taxon>Pentapetalae</taxon>
        <taxon>rosids</taxon>
        <taxon>fabids</taxon>
        <taxon>Cucurbitales</taxon>
        <taxon>Cucurbitaceae</taxon>
        <taxon>Benincaseae</taxon>
        <taxon>Citrullus</taxon>
    </lineage>
</organism>
<dbReference type="Pfam" id="PF03407">
    <property type="entry name" value="Nucleotid_trans"/>
    <property type="match status" value="1"/>
</dbReference>
<protein>
    <recommendedName>
        <fullName evidence="1">Nucleotide-diphospho-sugar transferase domain-containing protein</fullName>
    </recommendedName>
</protein>
<dbReference type="InterPro" id="IPR005069">
    <property type="entry name" value="Nucl-diP-sugar_transferase"/>
</dbReference>
<accession>A0ABP0Y837</accession>
<keyword evidence="3" id="KW-1185">Reference proteome</keyword>
<reference evidence="2 3" key="1">
    <citation type="submission" date="2024-03" db="EMBL/GenBank/DDBJ databases">
        <authorList>
            <person name="Gkanogiannis A."/>
            <person name="Becerra Lopez-Lavalle L."/>
        </authorList>
    </citation>
    <scope>NUCLEOTIDE SEQUENCE [LARGE SCALE GENOMIC DNA]</scope>
</reference>
<evidence type="ECO:0000313" key="2">
    <source>
        <dbReference type="EMBL" id="CAK9316554.1"/>
    </source>
</evidence>
<name>A0ABP0Y837_9ROSI</name>
<dbReference type="PANTHER" id="PTHR47483">
    <property type="entry name" value="BETA-ARABINOFURANOSYLTRANSFERASE RAY1"/>
    <property type="match status" value="1"/>
</dbReference>
<dbReference type="Proteomes" id="UP001642487">
    <property type="component" value="Chromosome 3"/>
</dbReference>
<sequence length="820" mass="92875">MASLGGCDTLRAMHVKDCAVRLNWRYYILLLYPKSQNDKDSHLISYIRRLCISSKHRPTPIVGTPKLKLFHGQGLDFNGYTVLHLVSLVSNFRMLKMVLWNFDIRFILIGKSEAFSVDIKVLFLSDYDNPHMAGAVACSVPNAAAANGTGAFAFEAGLCSIWLSGLLLIALSLYATQCLPSFKDHFVKPELGSRAFGDSLNPSVSIFSAPRPFTGNIGVRQSLAIRSWLALSPQITVILFSQDPTIVSSASSFSSRVYIDSDIDFTFLGTPYFHSMIARSQSFASDIFAFVDPETILLPDFISTLNYAYKLDRDWLLVASSRNMSYIPFDFSESKSYFSMEDQELTRIKKELLNEHWQWSHCRGKELLAWNNRDSPLHSGVLPPFLYGRGIHNNWVINEAIASQFRFVFDASWTISSFYLQDPERASNGRNGHSNSSVNGTRSWEYFGNYLLGSLYGSSFHPEAKHCSLMKLLKCNGQYILINSTENTLNQPLDFFLRKKKPATCDHGFRSLEKLHDCSVANEISSSATLELPFSLELLLPLIADKNKTIVLAVAGYSYKDMLMSWVCRLRHLQIPNYLVCALDSDTYQFSVLQGLPVYRDPLPPTNISFNDCHFGTECFQRVTKVKSRMVLRILKLGYNVLLSDVDVYWFMNPLPFLYTFGSSVLAAQSDEYKKTGPINLPRRLNSGFYFARSDESTIAAMEKVVKHAAISGQSEQPSFYDTLCGEGGINRVGSKKCLEPETNLTVHFLDRNLFPNGAYQGLWKKKNIKTACRKKGCFVLHNNWISGRLKKLERQMFSGLWEYDMSTRMCKHNLQGKVW</sequence>
<proteinExistence type="predicted"/>
<evidence type="ECO:0000259" key="1">
    <source>
        <dbReference type="Pfam" id="PF03407"/>
    </source>
</evidence>
<gene>
    <name evidence="2" type="ORF">CITCOLO1_LOCUS8418</name>
</gene>
<dbReference type="EMBL" id="OZ021737">
    <property type="protein sequence ID" value="CAK9316554.1"/>
    <property type="molecule type" value="Genomic_DNA"/>
</dbReference>